<dbReference type="EMBL" id="JACYXC010000001">
    <property type="protein sequence ID" value="MBH5333490.1"/>
    <property type="molecule type" value="Genomic_DNA"/>
</dbReference>
<dbReference type="Pfam" id="PF13561">
    <property type="entry name" value="adh_short_C2"/>
    <property type="match status" value="1"/>
</dbReference>
<dbReference type="SMART" id="SM00822">
    <property type="entry name" value="PKS_KR"/>
    <property type="match status" value="1"/>
</dbReference>
<dbReference type="Gene3D" id="3.40.50.720">
    <property type="entry name" value="NAD(P)-binding Rossmann-like Domain"/>
    <property type="match status" value="1"/>
</dbReference>
<feature type="region of interest" description="Disordered" evidence="3">
    <location>
        <begin position="1"/>
        <end position="57"/>
    </location>
</feature>
<evidence type="ECO:0000313" key="5">
    <source>
        <dbReference type="EMBL" id="MBH5333490.1"/>
    </source>
</evidence>
<dbReference type="PANTHER" id="PTHR48107:SF16">
    <property type="entry name" value="NADPH-DEPENDENT ALDEHYDE REDUCTASE 1, CHLOROPLASTIC"/>
    <property type="match status" value="1"/>
</dbReference>
<dbReference type="InterPro" id="IPR036291">
    <property type="entry name" value="NAD(P)-bd_dom_sf"/>
</dbReference>
<dbReference type="InterPro" id="IPR002347">
    <property type="entry name" value="SDR_fam"/>
</dbReference>
<organism evidence="5 6">
    <name type="scientific">Streptomyces pactum</name>
    <dbReference type="NCBI Taxonomy" id="68249"/>
    <lineage>
        <taxon>Bacteria</taxon>
        <taxon>Bacillati</taxon>
        <taxon>Actinomycetota</taxon>
        <taxon>Actinomycetes</taxon>
        <taxon>Kitasatosporales</taxon>
        <taxon>Streptomycetaceae</taxon>
        <taxon>Streptomyces</taxon>
    </lineage>
</organism>
<evidence type="ECO:0000256" key="3">
    <source>
        <dbReference type="SAM" id="MobiDB-lite"/>
    </source>
</evidence>
<dbReference type="RefSeq" id="WP_197987303.1">
    <property type="nucleotide sequence ID" value="NZ_JACYXC010000001.1"/>
</dbReference>
<evidence type="ECO:0000259" key="4">
    <source>
        <dbReference type="SMART" id="SM00822"/>
    </source>
</evidence>
<comment type="similarity">
    <text evidence="1">Belongs to the short-chain dehydrogenases/reductases (SDR) family.</text>
</comment>
<keyword evidence="2" id="KW-0560">Oxidoreductase</keyword>
<reference evidence="5 6" key="1">
    <citation type="submission" date="2020-09" db="EMBL/GenBank/DDBJ databases">
        <title>Biosynthesis of the nuclear factor of activated T cells inhibitor NFAT-133 and its congeners in Streptomyces pactum.</title>
        <authorList>
            <person name="Zhou W."/>
            <person name="Posri P."/>
            <person name="Abugrain M.E."/>
            <person name="Weisberg A.J."/>
            <person name="Chang J.H."/>
            <person name="Mahmud T."/>
        </authorList>
    </citation>
    <scope>NUCLEOTIDE SEQUENCE [LARGE SCALE GENOMIC DNA]</scope>
    <source>
        <strain evidence="5 6">ATCC 27456</strain>
    </source>
</reference>
<proteinExistence type="inferred from homology"/>
<dbReference type="PRINTS" id="PR00081">
    <property type="entry name" value="GDHRDH"/>
</dbReference>
<feature type="domain" description="Ketoreductase" evidence="4">
    <location>
        <begin position="52"/>
        <end position="239"/>
    </location>
</feature>
<dbReference type="PRINTS" id="PR00080">
    <property type="entry name" value="SDRFAMILY"/>
</dbReference>
<protein>
    <submittedName>
        <fullName evidence="5">SDR family oxidoreductase</fullName>
    </submittedName>
</protein>
<dbReference type="PANTHER" id="PTHR48107">
    <property type="entry name" value="NADPH-DEPENDENT ALDEHYDE REDUCTASE-LIKE PROTEIN, CHLOROPLASTIC-RELATED"/>
    <property type="match status" value="1"/>
</dbReference>
<accession>A0ABS0NE92</accession>
<evidence type="ECO:0000256" key="2">
    <source>
        <dbReference type="ARBA" id="ARBA00023002"/>
    </source>
</evidence>
<name>A0ABS0NE92_9ACTN</name>
<sequence length="294" mass="31820">MSDQRPSDPTERYPRPTFPQQDQEHPGDTERMEPRPDHGESSYRGSGRLEGRHTVITGGDSGIGRAVALAFAREGADVLFAYLPEEEKEAEETVRLVTEAGRRAVPVACDIREEAACRELIDRAVDEFGRIDVLVNNAAYQMSQPDGIEKISTEQFDRVVRTNLYGMFWLSKMAVPHIPAGGSIINTTSVQAYKPSPHLLDYATTKGGIVTFTQGLAATLVDRGIRVNAVAPGPVWTPLIPATMPDTEEFGAQAPLGRAAQPAELAPAYVFLASDEASYITAEIVNATGGTPLP</sequence>
<keyword evidence="6" id="KW-1185">Reference proteome</keyword>
<dbReference type="SUPFAM" id="SSF51735">
    <property type="entry name" value="NAD(P)-binding Rossmann-fold domains"/>
    <property type="match status" value="1"/>
</dbReference>
<feature type="compositionally biased region" description="Basic and acidic residues" evidence="3">
    <location>
        <begin position="22"/>
        <end position="53"/>
    </location>
</feature>
<feature type="compositionally biased region" description="Basic and acidic residues" evidence="3">
    <location>
        <begin position="1"/>
        <end position="14"/>
    </location>
</feature>
<evidence type="ECO:0000256" key="1">
    <source>
        <dbReference type="ARBA" id="ARBA00006484"/>
    </source>
</evidence>
<comment type="caution">
    <text evidence="5">The sequence shown here is derived from an EMBL/GenBank/DDBJ whole genome shotgun (WGS) entry which is preliminary data.</text>
</comment>
<evidence type="ECO:0000313" key="6">
    <source>
        <dbReference type="Proteomes" id="UP000807371"/>
    </source>
</evidence>
<dbReference type="InterPro" id="IPR020904">
    <property type="entry name" value="Sc_DH/Rdtase_CS"/>
</dbReference>
<dbReference type="InterPro" id="IPR057326">
    <property type="entry name" value="KR_dom"/>
</dbReference>
<dbReference type="Proteomes" id="UP000807371">
    <property type="component" value="Unassembled WGS sequence"/>
</dbReference>
<dbReference type="PROSITE" id="PS00061">
    <property type="entry name" value="ADH_SHORT"/>
    <property type="match status" value="1"/>
</dbReference>
<gene>
    <name evidence="5" type="ORF">IHE55_01190</name>
</gene>